<reference evidence="3" key="1">
    <citation type="submission" date="2011-06" db="EMBL/GenBank/DDBJ databases">
        <title>The complete genome of chromosome of Runella slithyformis DSM 19594.</title>
        <authorList>
            <consortium name="US DOE Joint Genome Institute (JGI-PGF)"/>
            <person name="Lucas S."/>
            <person name="Han J."/>
            <person name="Lapidus A."/>
            <person name="Bruce D."/>
            <person name="Goodwin L."/>
            <person name="Pitluck S."/>
            <person name="Peters L."/>
            <person name="Kyrpides N."/>
            <person name="Mavromatis K."/>
            <person name="Ivanova N."/>
            <person name="Ovchinnikova G."/>
            <person name="Zhang X."/>
            <person name="Misra M."/>
            <person name="Detter J.C."/>
            <person name="Tapia R."/>
            <person name="Han C."/>
            <person name="Land M."/>
            <person name="Hauser L."/>
            <person name="Markowitz V."/>
            <person name="Cheng J.-F."/>
            <person name="Hugenholtz P."/>
            <person name="Woyke T."/>
            <person name="Wu D."/>
            <person name="Tindall B."/>
            <person name="Faehrich R."/>
            <person name="Brambilla E."/>
            <person name="Klenk H.-P."/>
            <person name="Eisen J.A."/>
        </authorList>
    </citation>
    <scope>NUCLEOTIDE SEQUENCE [LARGE SCALE GENOMIC DNA]</scope>
    <source>
        <strain evidence="3">ATCC 29530 / DSM 19594 / LMG 11500 / NCIMB 11436 / LSU 4</strain>
    </source>
</reference>
<dbReference type="RefSeq" id="WP_013930658.1">
    <property type="nucleotide sequence ID" value="NC_015703.1"/>
</dbReference>
<dbReference type="Gene3D" id="3.90.25.10">
    <property type="entry name" value="UDP-galactose 4-epimerase, domain 1"/>
    <property type="match status" value="1"/>
</dbReference>
<reference evidence="2 3" key="2">
    <citation type="journal article" date="2012" name="Stand. Genomic Sci.">
        <title>Complete genome sequence of the aquatic bacterium Runella slithyformis type strain (LSU 4(T)).</title>
        <authorList>
            <person name="Copeland A."/>
            <person name="Zhang X."/>
            <person name="Misra M."/>
            <person name="Lapidus A."/>
            <person name="Nolan M."/>
            <person name="Lucas S."/>
            <person name="Deshpande S."/>
            <person name="Cheng J.F."/>
            <person name="Tapia R."/>
            <person name="Goodwin L.A."/>
            <person name="Pitluck S."/>
            <person name="Liolios K."/>
            <person name="Pagani I."/>
            <person name="Ivanova N."/>
            <person name="Mikhailova N."/>
            <person name="Pati A."/>
            <person name="Chen A."/>
            <person name="Palaniappan K."/>
            <person name="Land M."/>
            <person name="Hauser L."/>
            <person name="Pan C."/>
            <person name="Jeffries C.D."/>
            <person name="Detter J.C."/>
            <person name="Brambilla E.M."/>
            <person name="Rohde M."/>
            <person name="Djao O.D."/>
            <person name="Goker M."/>
            <person name="Sikorski J."/>
            <person name="Tindall B.J."/>
            <person name="Woyke T."/>
            <person name="Bristow J."/>
            <person name="Eisen J.A."/>
            <person name="Markowitz V."/>
            <person name="Hugenholtz P."/>
            <person name="Kyrpides N.C."/>
            <person name="Klenk H.P."/>
            <person name="Mavromatis K."/>
        </authorList>
    </citation>
    <scope>NUCLEOTIDE SEQUENCE [LARGE SCALE GENOMIC DNA]</scope>
    <source>
        <strain evidence="3">ATCC 29530 / DSM 19594 / LMG 11500 / NCIMB 11436 / LSU 4</strain>
    </source>
</reference>
<evidence type="ECO:0000313" key="2">
    <source>
        <dbReference type="EMBL" id="AEI51378.1"/>
    </source>
</evidence>
<gene>
    <name evidence="2" type="ordered locus">Runsl_5072</name>
</gene>
<dbReference type="InterPro" id="IPR036291">
    <property type="entry name" value="NAD(P)-bd_dom_sf"/>
</dbReference>
<feature type="domain" description="NmrA-like" evidence="1">
    <location>
        <begin position="1"/>
        <end position="240"/>
    </location>
</feature>
<dbReference type="PANTHER" id="PTHR47129:SF1">
    <property type="entry name" value="NMRA-LIKE DOMAIN-CONTAINING PROTEIN"/>
    <property type="match status" value="1"/>
</dbReference>
<dbReference type="Pfam" id="PF05368">
    <property type="entry name" value="NmrA"/>
    <property type="match status" value="1"/>
</dbReference>
<dbReference type="Proteomes" id="UP000000493">
    <property type="component" value="Chromosome"/>
</dbReference>
<dbReference type="PANTHER" id="PTHR47129">
    <property type="entry name" value="QUINONE OXIDOREDUCTASE 2"/>
    <property type="match status" value="1"/>
</dbReference>
<accession>A0A7U4E864</accession>
<organism evidence="2 3">
    <name type="scientific">Runella slithyformis (strain ATCC 29530 / DSM 19594 / LMG 11500 / NCIMB 11436 / LSU 4)</name>
    <dbReference type="NCBI Taxonomy" id="761193"/>
    <lineage>
        <taxon>Bacteria</taxon>
        <taxon>Pseudomonadati</taxon>
        <taxon>Bacteroidota</taxon>
        <taxon>Cytophagia</taxon>
        <taxon>Cytophagales</taxon>
        <taxon>Spirosomataceae</taxon>
        <taxon>Runella</taxon>
    </lineage>
</organism>
<dbReference type="EMBL" id="CP002859">
    <property type="protein sequence ID" value="AEI51378.1"/>
    <property type="molecule type" value="Genomic_DNA"/>
</dbReference>
<dbReference type="AlphaFoldDB" id="A0A7U4E864"/>
<dbReference type="SUPFAM" id="SSF51735">
    <property type="entry name" value="NAD(P)-binding Rossmann-fold domains"/>
    <property type="match status" value="1"/>
</dbReference>
<evidence type="ECO:0000259" key="1">
    <source>
        <dbReference type="Pfam" id="PF05368"/>
    </source>
</evidence>
<proteinExistence type="predicted"/>
<dbReference type="Gene3D" id="3.40.50.720">
    <property type="entry name" value="NAD(P)-binding Rossmann-like Domain"/>
    <property type="match status" value="1"/>
</dbReference>
<dbReference type="InterPro" id="IPR052718">
    <property type="entry name" value="NmrA-type_oxidoreductase"/>
</dbReference>
<evidence type="ECO:0000313" key="3">
    <source>
        <dbReference type="Proteomes" id="UP000000493"/>
    </source>
</evidence>
<dbReference type="KEGG" id="rsi:Runsl_5072"/>
<sequence length="330" mass="37667">MKSKILITLATGKTGYASAVQLLKEGYAVRIYVRSRNTKALELEKLGAEIALGDFDNKQQLQKALVGIQNVYYCYPYKPEMEKDVSLFIEKAKEANINSVVFMGQRIAEFADTGSAFTADVRKSYRLLASSGLNVVYFAPGYFADNAFVVTEFVLQLGLMPNPFGEGKNPWISISDMARCIVALLKNPEPYYGQKLFPTGDKSISPNEMVKIYSKVRGKKVTKVNIPDWLFLKAGIMSGLGFGFDKFAIIQATFYNRQMQMNRFDIEPTDIVKKLTGREPEDFETITREYFDNSTFKRKTFFTWMKSFVKFNIMPFTKVSTKKERMEINR</sequence>
<keyword evidence="3" id="KW-1185">Reference proteome</keyword>
<protein>
    <submittedName>
        <fullName evidence="2">NmrA family protein</fullName>
    </submittedName>
</protein>
<dbReference type="InterPro" id="IPR008030">
    <property type="entry name" value="NmrA-like"/>
</dbReference>
<name>A0A7U4E864_RUNSL</name>